<feature type="compositionally biased region" description="Polar residues" evidence="1">
    <location>
        <begin position="7"/>
        <end position="23"/>
    </location>
</feature>
<reference evidence="2 3" key="1">
    <citation type="submission" date="2018-09" db="EMBL/GenBank/DDBJ databases">
        <title>Mesorhizobium carmichaelinearum sp. nov. isolated from Carmichaelinea spp. root nodules in New Zealand.</title>
        <authorList>
            <person name="De Meyer S.E."/>
        </authorList>
    </citation>
    <scope>NUCLEOTIDE SEQUENCE [LARGE SCALE GENOMIC DNA]</scope>
    <source>
        <strain evidence="2 3">ICMP19557</strain>
    </source>
</reference>
<sequence length="87" mass="9565">MLRHRSTPSACTRTGSLQPTSARRPSPWGYRTSAWQSAAGECQTASRAAACRLLARPRHPQPRNAKTAPVRPGRLAYYDRSGCGDRI</sequence>
<accession>A0A3A5KJM4</accession>
<dbReference type="EMBL" id="QZWZ01000017">
    <property type="protein sequence ID" value="RJT35296.1"/>
    <property type="molecule type" value="Genomic_DNA"/>
</dbReference>
<organism evidence="2 3">
    <name type="scientific">Mesorhizobium waimense</name>
    <dbReference type="NCBI Taxonomy" id="1300307"/>
    <lineage>
        <taxon>Bacteria</taxon>
        <taxon>Pseudomonadati</taxon>
        <taxon>Pseudomonadota</taxon>
        <taxon>Alphaproteobacteria</taxon>
        <taxon>Hyphomicrobiales</taxon>
        <taxon>Phyllobacteriaceae</taxon>
        <taxon>Mesorhizobium</taxon>
    </lineage>
</organism>
<comment type="caution">
    <text evidence="2">The sequence shown here is derived from an EMBL/GenBank/DDBJ whole genome shotgun (WGS) entry which is preliminary data.</text>
</comment>
<dbReference type="AlphaFoldDB" id="A0A3A5KJM4"/>
<protein>
    <submittedName>
        <fullName evidence="2">Uncharacterized protein</fullName>
    </submittedName>
</protein>
<evidence type="ECO:0000256" key="1">
    <source>
        <dbReference type="SAM" id="MobiDB-lite"/>
    </source>
</evidence>
<name>A0A3A5KJM4_9HYPH</name>
<feature type="region of interest" description="Disordered" evidence="1">
    <location>
        <begin position="1"/>
        <end position="30"/>
    </location>
</feature>
<proteinExistence type="predicted"/>
<evidence type="ECO:0000313" key="3">
    <source>
        <dbReference type="Proteomes" id="UP000272706"/>
    </source>
</evidence>
<evidence type="ECO:0000313" key="2">
    <source>
        <dbReference type="EMBL" id="RJT35296.1"/>
    </source>
</evidence>
<keyword evidence="3" id="KW-1185">Reference proteome</keyword>
<gene>
    <name evidence="2" type="ORF">D3227_22050</name>
</gene>
<dbReference type="Proteomes" id="UP000272706">
    <property type="component" value="Unassembled WGS sequence"/>
</dbReference>